<proteinExistence type="predicted"/>
<accession>A0A6J5M2A7</accession>
<reference evidence="1" key="1">
    <citation type="submission" date="2020-04" db="EMBL/GenBank/DDBJ databases">
        <authorList>
            <person name="Chiriac C."/>
            <person name="Salcher M."/>
            <person name="Ghai R."/>
            <person name="Kavagutti S V."/>
        </authorList>
    </citation>
    <scope>NUCLEOTIDE SEQUENCE</scope>
</reference>
<name>A0A6J5M2A7_9CAUD</name>
<evidence type="ECO:0000313" key="1">
    <source>
        <dbReference type="EMBL" id="CAB4139176.1"/>
    </source>
</evidence>
<dbReference type="EMBL" id="LR796359">
    <property type="protein sequence ID" value="CAB4139176.1"/>
    <property type="molecule type" value="Genomic_DNA"/>
</dbReference>
<gene>
    <name evidence="1" type="ORF">UFOVP336_24</name>
</gene>
<sequence>MKISDILELTASQYEDGTNSSPYSCISILHNTPDRMIPQIRSGLNEMGLKLYPLAAFADVPDTGKQKARMLWLTWAALMAREQGL</sequence>
<protein>
    <submittedName>
        <fullName evidence="1">Uncharacterized protein</fullName>
    </submittedName>
</protein>
<organism evidence="1">
    <name type="scientific">uncultured Caudovirales phage</name>
    <dbReference type="NCBI Taxonomy" id="2100421"/>
    <lineage>
        <taxon>Viruses</taxon>
        <taxon>Duplodnaviria</taxon>
        <taxon>Heunggongvirae</taxon>
        <taxon>Uroviricota</taxon>
        <taxon>Caudoviricetes</taxon>
        <taxon>Peduoviridae</taxon>
        <taxon>Maltschvirus</taxon>
        <taxon>Maltschvirus maltsch</taxon>
    </lineage>
</organism>